<feature type="compositionally biased region" description="Polar residues" evidence="1">
    <location>
        <begin position="294"/>
        <end position="303"/>
    </location>
</feature>
<feature type="compositionally biased region" description="Polar residues" evidence="1">
    <location>
        <begin position="102"/>
        <end position="125"/>
    </location>
</feature>
<feature type="region of interest" description="Disordered" evidence="1">
    <location>
        <begin position="102"/>
        <end position="179"/>
    </location>
</feature>
<name>A0AA89C1B2_PINIB</name>
<feature type="region of interest" description="Disordered" evidence="1">
    <location>
        <begin position="62"/>
        <end position="89"/>
    </location>
</feature>
<accession>A0AA89C1B2</accession>
<sequence>MTKGRNRVSSKSESGSSSGSPSPSGRSRSGTKHVANGNVVYGQQQVAYDKFSGMFYDYSLPDRGLGSAAVPARVSPPQQSPKNVAMPITPGWSLPTIPYTTSVPSPTLSEKNRTSPLDLSAQPSKEVSKQPEALPKNGKKNTQNHPAKVPPSKTVSDNPENITTETSLKASSSDKEVASPVAHYDRNILIFGEKAVEIISVGNNKWIVRNEDELCQIASGELIKKNHTENCLNSASCSSSPSVSPRMQVKRLSEGQGDSSESSPLKVPRLNGTDSVDNDTENSDSGANKIRIPIQTQSLLATP</sequence>
<reference evidence="2" key="1">
    <citation type="submission" date="2019-08" db="EMBL/GenBank/DDBJ databases">
        <title>The improved chromosome-level genome for the pearl oyster Pinctada fucata martensii using PacBio sequencing and Hi-C.</title>
        <authorList>
            <person name="Zheng Z."/>
        </authorList>
    </citation>
    <scope>NUCLEOTIDE SEQUENCE</scope>
    <source>
        <strain evidence="2">ZZ-2019</strain>
        <tissue evidence="2">Adductor muscle</tissue>
    </source>
</reference>
<keyword evidence="3" id="KW-1185">Reference proteome</keyword>
<evidence type="ECO:0000256" key="1">
    <source>
        <dbReference type="SAM" id="MobiDB-lite"/>
    </source>
</evidence>
<proteinExistence type="predicted"/>
<organism evidence="2 3">
    <name type="scientific">Pinctada imbricata</name>
    <name type="common">Atlantic pearl-oyster</name>
    <name type="synonym">Pinctada martensii</name>
    <dbReference type="NCBI Taxonomy" id="66713"/>
    <lineage>
        <taxon>Eukaryota</taxon>
        <taxon>Metazoa</taxon>
        <taxon>Spiralia</taxon>
        <taxon>Lophotrochozoa</taxon>
        <taxon>Mollusca</taxon>
        <taxon>Bivalvia</taxon>
        <taxon>Autobranchia</taxon>
        <taxon>Pteriomorphia</taxon>
        <taxon>Pterioida</taxon>
        <taxon>Pterioidea</taxon>
        <taxon>Pteriidae</taxon>
        <taxon>Pinctada</taxon>
    </lineage>
</organism>
<dbReference type="AlphaFoldDB" id="A0AA89C1B2"/>
<comment type="caution">
    <text evidence="2">The sequence shown here is derived from an EMBL/GenBank/DDBJ whole genome shotgun (WGS) entry which is preliminary data.</text>
</comment>
<feature type="region of interest" description="Disordered" evidence="1">
    <location>
        <begin position="1"/>
        <end position="38"/>
    </location>
</feature>
<evidence type="ECO:0000313" key="3">
    <source>
        <dbReference type="Proteomes" id="UP001186944"/>
    </source>
</evidence>
<gene>
    <name evidence="2" type="ORF">FSP39_007348</name>
</gene>
<dbReference type="EMBL" id="VSWD01000004">
    <property type="protein sequence ID" value="KAK3104662.1"/>
    <property type="molecule type" value="Genomic_DNA"/>
</dbReference>
<feature type="compositionally biased region" description="Low complexity" evidence="1">
    <location>
        <begin position="9"/>
        <end position="28"/>
    </location>
</feature>
<feature type="region of interest" description="Disordered" evidence="1">
    <location>
        <begin position="250"/>
        <end position="303"/>
    </location>
</feature>
<dbReference type="Proteomes" id="UP001186944">
    <property type="component" value="Unassembled WGS sequence"/>
</dbReference>
<evidence type="ECO:0000313" key="2">
    <source>
        <dbReference type="EMBL" id="KAK3104662.1"/>
    </source>
</evidence>
<feature type="compositionally biased region" description="Polar residues" evidence="1">
    <location>
        <begin position="153"/>
        <end position="171"/>
    </location>
</feature>
<protein>
    <submittedName>
        <fullName evidence="2">Uncharacterized protein</fullName>
    </submittedName>
</protein>